<keyword evidence="1" id="KW-0472">Membrane</keyword>
<sequence length="135" mass="15852">MVATRGVSYFSSPLFCPIYAHISSPDHHSIHLCVAPFDYGVNVMLFHYFAISHNWSSERTHLTTMIPMIFRSHSQLTWIYRFYVSFTTPIVCSMLRTHPYLHVSIYPFGYIGMYLHLSGHIHVFVYDHTHKDMHT</sequence>
<keyword evidence="3" id="KW-1185">Reference proteome</keyword>
<keyword evidence="1" id="KW-0812">Transmembrane</keyword>
<proteinExistence type="predicted"/>
<evidence type="ECO:0000313" key="3">
    <source>
        <dbReference type="Proteomes" id="UP000003786"/>
    </source>
</evidence>
<dbReference type="KEGG" id="tot:TOT_010000915"/>
<accession>J4D6A9</accession>
<feature type="transmembrane region" description="Helical" evidence="1">
    <location>
        <begin position="78"/>
        <end position="96"/>
    </location>
</feature>
<name>J4D6A9_THEOR</name>
<evidence type="ECO:0000313" key="2">
    <source>
        <dbReference type="EMBL" id="BAM39460.1"/>
    </source>
</evidence>
<dbReference type="Proteomes" id="UP000003786">
    <property type="component" value="Chromosome 1"/>
</dbReference>
<feature type="transmembrane region" description="Helical" evidence="1">
    <location>
        <begin position="108"/>
        <end position="126"/>
    </location>
</feature>
<dbReference type="VEuPathDB" id="PiroplasmaDB:TOT_010000915"/>
<dbReference type="RefSeq" id="XP_009689761.1">
    <property type="nucleotide sequence ID" value="XM_009691466.1"/>
</dbReference>
<evidence type="ECO:0000256" key="1">
    <source>
        <dbReference type="SAM" id="Phobius"/>
    </source>
</evidence>
<gene>
    <name evidence="2" type="ORF">TOT_010000915</name>
</gene>
<dbReference type="AlphaFoldDB" id="J4D6A9"/>
<protein>
    <submittedName>
        <fullName evidence="2">Uncharacterized protein</fullName>
    </submittedName>
</protein>
<dbReference type="EMBL" id="AP011946">
    <property type="protein sequence ID" value="BAM39460.1"/>
    <property type="molecule type" value="Genomic_DNA"/>
</dbReference>
<dbReference type="GeneID" id="20713763"/>
<keyword evidence="1" id="KW-1133">Transmembrane helix</keyword>
<organism evidence="2 3">
    <name type="scientific">Theileria orientalis strain Shintoku</name>
    <dbReference type="NCBI Taxonomy" id="869250"/>
    <lineage>
        <taxon>Eukaryota</taxon>
        <taxon>Sar</taxon>
        <taxon>Alveolata</taxon>
        <taxon>Apicomplexa</taxon>
        <taxon>Aconoidasida</taxon>
        <taxon>Piroplasmida</taxon>
        <taxon>Theileriidae</taxon>
        <taxon>Theileria</taxon>
    </lineage>
</organism>
<reference evidence="2 3" key="1">
    <citation type="journal article" date="2012" name="MBio">
        <title>Comparative genome analysis of three eukaryotic parasites with differing abilities to transform leukocytes reveals key mediators of Theileria-induced leukocyte transformation.</title>
        <authorList>
            <person name="Hayashida K."/>
            <person name="Hara Y."/>
            <person name="Abe T."/>
            <person name="Yamasaki C."/>
            <person name="Toyoda A."/>
            <person name="Kosuge T."/>
            <person name="Suzuki Y."/>
            <person name="Sato Y."/>
            <person name="Kawashima S."/>
            <person name="Katayama T."/>
            <person name="Wakaguri H."/>
            <person name="Inoue N."/>
            <person name="Homma K."/>
            <person name="Tada-Umezaki M."/>
            <person name="Yagi Y."/>
            <person name="Fujii Y."/>
            <person name="Habara T."/>
            <person name="Kanehisa M."/>
            <person name="Watanabe H."/>
            <person name="Ito K."/>
            <person name="Gojobori T."/>
            <person name="Sugawara H."/>
            <person name="Imanishi T."/>
            <person name="Weir W."/>
            <person name="Gardner M."/>
            <person name="Pain A."/>
            <person name="Shiels B."/>
            <person name="Hattori M."/>
            <person name="Nene V."/>
            <person name="Sugimoto C."/>
        </authorList>
    </citation>
    <scope>NUCLEOTIDE SEQUENCE [LARGE SCALE GENOMIC DNA]</scope>
    <source>
        <strain evidence="2 3">Shintoku</strain>
    </source>
</reference>